<accession>A0ABY2MX36</accession>
<evidence type="ECO:0000313" key="2">
    <source>
        <dbReference type="Proteomes" id="UP000297422"/>
    </source>
</evidence>
<reference evidence="2" key="1">
    <citation type="journal article" date="2019" name="PLoS Negl. Trop. Dis.">
        <title>Revisiting the worldwide diversity of Leptospira species in the environment.</title>
        <authorList>
            <person name="Vincent A.T."/>
            <person name="Schiettekatte O."/>
            <person name="Bourhy P."/>
            <person name="Veyrier F.J."/>
            <person name="Picardeau M."/>
        </authorList>
    </citation>
    <scope>NUCLEOTIDE SEQUENCE [LARGE SCALE GENOMIC DNA]</scope>
    <source>
        <strain evidence="2">201702407</strain>
    </source>
</reference>
<protein>
    <submittedName>
        <fullName evidence="1">Uncharacterized protein</fullName>
    </submittedName>
</protein>
<sequence length="63" mass="7307">MSEVGHWMDRSKIDFLPKFFRISNKEYGWIGKESLFSRGFNFKSPSGIGEACNVCGYFFLKDT</sequence>
<name>A0ABY2MX36_9LEPT</name>
<comment type="caution">
    <text evidence="1">The sequence shown here is derived from an EMBL/GenBank/DDBJ whole genome shotgun (WGS) entry which is preliminary data.</text>
</comment>
<gene>
    <name evidence="1" type="ORF">EHQ90_17815</name>
</gene>
<dbReference type="EMBL" id="RQGT01000104">
    <property type="protein sequence ID" value="TGM10726.1"/>
    <property type="molecule type" value="Genomic_DNA"/>
</dbReference>
<keyword evidence="2" id="KW-1185">Reference proteome</keyword>
<proteinExistence type="predicted"/>
<dbReference type="RefSeq" id="WP_135686137.1">
    <property type="nucleotide sequence ID" value="NZ_RQEQ01000084.1"/>
</dbReference>
<organism evidence="1 2">
    <name type="scientific">Leptospira stimsonii</name>
    <dbReference type="NCBI Taxonomy" id="2202203"/>
    <lineage>
        <taxon>Bacteria</taxon>
        <taxon>Pseudomonadati</taxon>
        <taxon>Spirochaetota</taxon>
        <taxon>Spirochaetia</taxon>
        <taxon>Leptospirales</taxon>
        <taxon>Leptospiraceae</taxon>
        <taxon>Leptospira</taxon>
    </lineage>
</organism>
<dbReference type="Proteomes" id="UP000297422">
    <property type="component" value="Unassembled WGS sequence"/>
</dbReference>
<evidence type="ECO:0000313" key="1">
    <source>
        <dbReference type="EMBL" id="TGM10726.1"/>
    </source>
</evidence>